<dbReference type="EMBL" id="AGNL01017859">
    <property type="protein sequence ID" value="EJK63934.1"/>
    <property type="molecule type" value="Genomic_DNA"/>
</dbReference>
<feature type="compositionally biased region" description="Gly residues" evidence="1">
    <location>
        <begin position="17"/>
        <end position="29"/>
    </location>
</feature>
<feature type="compositionally biased region" description="Basic and acidic residues" evidence="1">
    <location>
        <begin position="833"/>
        <end position="845"/>
    </location>
</feature>
<evidence type="ECO:0000313" key="3">
    <source>
        <dbReference type="Proteomes" id="UP000266841"/>
    </source>
</evidence>
<feature type="region of interest" description="Disordered" evidence="1">
    <location>
        <begin position="48"/>
        <end position="67"/>
    </location>
</feature>
<feature type="region of interest" description="Disordered" evidence="1">
    <location>
        <begin position="1"/>
        <end position="42"/>
    </location>
</feature>
<comment type="caution">
    <text evidence="2">The sequence shown here is derived from an EMBL/GenBank/DDBJ whole genome shotgun (WGS) entry which is preliminary data.</text>
</comment>
<feature type="compositionally biased region" description="Low complexity" evidence="1">
    <location>
        <begin position="1"/>
        <end position="16"/>
    </location>
</feature>
<feature type="region of interest" description="Disordered" evidence="1">
    <location>
        <begin position="96"/>
        <end position="115"/>
    </location>
</feature>
<name>K0SG01_THAOC</name>
<evidence type="ECO:0000313" key="2">
    <source>
        <dbReference type="EMBL" id="EJK63934.1"/>
    </source>
</evidence>
<feature type="region of interest" description="Disordered" evidence="1">
    <location>
        <begin position="245"/>
        <end position="273"/>
    </location>
</feature>
<accession>K0SG01</accession>
<gene>
    <name evidence="2" type="ORF">THAOC_15381</name>
</gene>
<evidence type="ECO:0000256" key="1">
    <source>
        <dbReference type="SAM" id="MobiDB-lite"/>
    </source>
</evidence>
<feature type="region of interest" description="Disordered" evidence="1">
    <location>
        <begin position="1194"/>
        <end position="1234"/>
    </location>
</feature>
<dbReference type="Proteomes" id="UP000266841">
    <property type="component" value="Unassembled WGS sequence"/>
</dbReference>
<feature type="compositionally biased region" description="Low complexity" evidence="1">
    <location>
        <begin position="256"/>
        <end position="273"/>
    </location>
</feature>
<organism evidence="2 3">
    <name type="scientific">Thalassiosira oceanica</name>
    <name type="common">Marine diatom</name>
    <dbReference type="NCBI Taxonomy" id="159749"/>
    <lineage>
        <taxon>Eukaryota</taxon>
        <taxon>Sar</taxon>
        <taxon>Stramenopiles</taxon>
        <taxon>Ochrophyta</taxon>
        <taxon>Bacillariophyta</taxon>
        <taxon>Coscinodiscophyceae</taxon>
        <taxon>Thalassiosirophycidae</taxon>
        <taxon>Thalassiosirales</taxon>
        <taxon>Thalassiosiraceae</taxon>
        <taxon>Thalassiosira</taxon>
    </lineage>
</organism>
<feature type="region of interest" description="Disordered" evidence="1">
    <location>
        <begin position="732"/>
        <end position="868"/>
    </location>
</feature>
<reference evidence="2 3" key="1">
    <citation type="journal article" date="2012" name="Genome Biol.">
        <title>Genome and low-iron response of an oceanic diatom adapted to chronic iron limitation.</title>
        <authorList>
            <person name="Lommer M."/>
            <person name="Specht M."/>
            <person name="Roy A.S."/>
            <person name="Kraemer L."/>
            <person name="Andreson R."/>
            <person name="Gutowska M.A."/>
            <person name="Wolf J."/>
            <person name="Bergner S.V."/>
            <person name="Schilhabel M.B."/>
            <person name="Klostermeier U.C."/>
            <person name="Beiko R.G."/>
            <person name="Rosenstiel P."/>
            <person name="Hippler M."/>
            <person name="Laroche J."/>
        </authorList>
    </citation>
    <scope>NUCLEOTIDE SEQUENCE [LARGE SCALE GENOMIC DNA]</scope>
    <source>
        <strain evidence="2 3">CCMP1005</strain>
    </source>
</reference>
<sequence>MSGSSGLDGLLAASANLGGGAPDPSGGGESSSSSSSFHLSPPALGVVTEGVGGFQGPEDDMFGERLGGGSLGGGSLGGGLRAAAAGLGGLSRTLGFGVSTPSPRPDSSAAGPRAGGSADGLVGLWRFDGSLQGTCFGYPGISGLACCEAATTCSRHRKKIRVLKDDAFCARVSGHTGFFLSAKVQGRIVWDIYFEADFVARHGLETVLAPTEDWNFLYQQYSEGNLNEEGLDRAAADFKEAQAEVEDGALEEHPSPYHTPGGSTPSGSTPQGQTNWVKKQLRLIHNGAREIRAALGDAQAAASAAASTATSALNASNAASNTASNALTLARSASNQAGSLAGQIQSLATDVAQRGQDLSTLQRVLENVVNAFQQGGTPAGGSVPAATQPQGAATQADVEALRKEMVKAIDRALVASQDDAYNPLPGETVAVFDDALKLTVAHLPSGEIMIDLLSPGVWEAFDTPTEGGAVSAASIAKEMKNQQGLGANKRVLELMASARQKWPQDLSKKRPNDTCFFDRVKDYGAMAIGKDALFNRAVEKRNDEVADLVTLRNERLSLYPTAKLILQAFDNTIAGFLTWFQGQIQNLRDELLLKQCGADMRLCTAEIEKEVWLVLSGIMWAVFEALHKLRSRARAVTDLGDQERFNATFLYTTCQECALLESIKKHQLKEWGPASAAIMQYLFSNSISITLYRSLESRVDAMEEKWEKAEKKEKDAGAGDELMVLEPVFEGASSPVRSRNGPSLAFPPPSGPPRASRPGSSCVEVRPTGSHSGCRKADRGTTAAGEGRRKAVPDQGYGHAGRREAEPGWQDGPTGAHSGRRKADRGYMTNSDEAGRREAVPARDEDGGEGPAHRHQLTSSGLWTGRLDPVEAPHAATGLLRGFLTSRGHRGRCEVRGHVPNLWPFVLHGLGFTVAGLRFRDKLFLESLRAAGFGAQELPSTGQWWRRRAKRVSTDVEAVFLDHEGVASFIRQGGEQGSGYWSVWKVPHVFYARQTWSAPPPDGWEARSLTMSHDELGGSTTASWSLVAWYPPGHDSPPPIQCPPQPHAPLSTRLGDGEWAEPCPPPLPPASYPREVVYSEDGGAVLGCGLFPHDRLDQPVECACRFSPTGFGRRAVTPLEIAALWDVSILVTDRISAMTTFRGLIRALGATPPAKFLQFGADRLLTGGFRGGSSSEVLVVDRPGIAVDPEECKVKESGDDEGPPLAAPGVRSPSPSAMDRAPAPTWNDQDAQKVDNSPVPTHLWEFFFERVYLEECGELPPGWRQALDGFRRFQLRWWRRRKLAGTFREWRLEHYPLRLTRLDTAYVERSPGGDGVCYRWRMSPDSTPNLGRELYTRHWAQLNEMPKFETSRLMAADAIAKAAGPYTCNHPRYIDTFWTWPVGSTLFYWRWPERYQADARDGQPHFLLGDFGDYVRPQAAPKPE</sequence>
<keyword evidence="3" id="KW-1185">Reference proteome</keyword>
<protein>
    <submittedName>
        <fullName evidence="2">Uncharacterized protein</fullName>
    </submittedName>
</protein>
<proteinExistence type="predicted"/>
<feature type="compositionally biased region" description="Low complexity" evidence="1">
    <location>
        <begin position="30"/>
        <end position="42"/>
    </location>
</feature>